<dbReference type="InterPro" id="IPR042301">
    <property type="entry name" value="GH115_sf"/>
</dbReference>
<dbReference type="Pfam" id="PF15979">
    <property type="entry name" value="Glyco_hydro_115"/>
    <property type="match status" value="1"/>
</dbReference>
<dbReference type="SUPFAM" id="SSF55545">
    <property type="entry name" value="beta-N-acetylhexosaminidase-like domain"/>
    <property type="match status" value="1"/>
</dbReference>
<protein>
    <recommendedName>
        <fullName evidence="2">Gylcosyl hydrolase 115 C-terminal domain-containing protein</fullName>
    </recommendedName>
</protein>
<evidence type="ECO:0000256" key="1">
    <source>
        <dbReference type="ARBA" id="ARBA00022801"/>
    </source>
</evidence>
<dbReference type="STRING" id="1036611.A0A1L9PR32"/>
<dbReference type="OrthoDB" id="4849794at2759"/>
<dbReference type="GeneID" id="63731191"/>
<gene>
    <name evidence="3" type="ORF">ASPVEDRAFT_63459</name>
</gene>
<dbReference type="Pfam" id="PF17829">
    <property type="entry name" value="GH115_C"/>
    <property type="match status" value="1"/>
</dbReference>
<evidence type="ECO:0000313" key="4">
    <source>
        <dbReference type="Proteomes" id="UP000184073"/>
    </source>
</evidence>
<dbReference type="RefSeq" id="XP_040669668.1">
    <property type="nucleotide sequence ID" value="XM_040815680.1"/>
</dbReference>
<evidence type="ECO:0000259" key="2">
    <source>
        <dbReference type="Pfam" id="PF17829"/>
    </source>
</evidence>
<dbReference type="PANTHER" id="PTHR37842:SF2">
    <property type="entry name" value="GYLCOSYL HYDROLASE 115 C-TERMINAL DOMAIN-CONTAINING PROTEIN"/>
    <property type="match status" value="1"/>
</dbReference>
<evidence type="ECO:0000313" key="3">
    <source>
        <dbReference type="EMBL" id="OJJ03906.1"/>
    </source>
</evidence>
<name>A0A1L9PR32_ASPVE</name>
<accession>A0A1L9PR32</accession>
<keyword evidence="1" id="KW-0378">Hydrolase</keyword>
<proteinExistence type="predicted"/>
<reference evidence="4" key="1">
    <citation type="journal article" date="2017" name="Genome Biol.">
        <title>Comparative genomics reveals high biological diversity and specific adaptations in the industrially and medically important fungal genus Aspergillus.</title>
        <authorList>
            <person name="de Vries R.P."/>
            <person name="Riley R."/>
            <person name="Wiebenga A."/>
            <person name="Aguilar-Osorio G."/>
            <person name="Amillis S."/>
            <person name="Uchima C.A."/>
            <person name="Anderluh G."/>
            <person name="Asadollahi M."/>
            <person name="Askin M."/>
            <person name="Barry K."/>
            <person name="Battaglia E."/>
            <person name="Bayram O."/>
            <person name="Benocci T."/>
            <person name="Braus-Stromeyer S.A."/>
            <person name="Caldana C."/>
            <person name="Canovas D."/>
            <person name="Cerqueira G.C."/>
            <person name="Chen F."/>
            <person name="Chen W."/>
            <person name="Choi C."/>
            <person name="Clum A."/>
            <person name="Dos Santos R.A."/>
            <person name="Damasio A.R."/>
            <person name="Diallinas G."/>
            <person name="Emri T."/>
            <person name="Fekete E."/>
            <person name="Flipphi M."/>
            <person name="Freyberg S."/>
            <person name="Gallo A."/>
            <person name="Gournas C."/>
            <person name="Habgood R."/>
            <person name="Hainaut M."/>
            <person name="Harispe M.L."/>
            <person name="Henrissat B."/>
            <person name="Hilden K.S."/>
            <person name="Hope R."/>
            <person name="Hossain A."/>
            <person name="Karabika E."/>
            <person name="Karaffa L."/>
            <person name="Karanyi Z."/>
            <person name="Krasevec N."/>
            <person name="Kuo A."/>
            <person name="Kusch H."/>
            <person name="LaButti K."/>
            <person name="Lagendijk E.L."/>
            <person name="Lapidus A."/>
            <person name="Levasseur A."/>
            <person name="Lindquist E."/>
            <person name="Lipzen A."/>
            <person name="Logrieco A.F."/>
            <person name="MacCabe A."/>
            <person name="Maekelae M.R."/>
            <person name="Malavazi I."/>
            <person name="Melin P."/>
            <person name="Meyer V."/>
            <person name="Mielnichuk N."/>
            <person name="Miskei M."/>
            <person name="Molnar A.P."/>
            <person name="Mule G."/>
            <person name="Ngan C.Y."/>
            <person name="Orejas M."/>
            <person name="Orosz E."/>
            <person name="Ouedraogo J.P."/>
            <person name="Overkamp K.M."/>
            <person name="Park H.-S."/>
            <person name="Perrone G."/>
            <person name="Piumi F."/>
            <person name="Punt P.J."/>
            <person name="Ram A.F."/>
            <person name="Ramon A."/>
            <person name="Rauscher S."/>
            <person name="Record E."/>
            <person name="Riano-Pachon D.M."/>
            <person name="Robert V."/>
            <person name="Roehrig J."/>
            <person name="Ruller R."/>
            <person name="Salamov A."/>
            <person name="Salih N.S."/>
            <person name="Samson R.A."/>
            <person name="Sandor E."/>
            <person name="Sanguinetti M."/>
            <person name="Schuetze T."/>
            <person name="Sepcic K."/>
            <person name="Shelest E."/>
            <person name="Sherlock G."/>
            <person name="Sophianopoulou V."/>
            <person name="Squina F.M."/>
            <person name="Sun H."/>
            <person name="Susca A."/>
            <person name="Todd R.B."/>
            <person name="Tsang A."/>
            <person name="Unkles S.E."/>
            <person name="van de Wiele N."/>
            <person name="van Rossen-Uffink D."/>
            <person name="Oliveira J.V."/>
            <person name="Vesth T.C."/>
            <person name="Visser J."/>
            <person name="Yu J.-H."/>
            <person name="Zhou M."/>
            <person name="Andersen M.R."/>
            <person name="Archer D.B."/>
            <person name="Baker S.E."/>
            <person name="Benoit I."/>
            <person name="Brakhage A.A."/>
            <person name="Braus G.H."/>
            <person name="Fischer R."/>
            <person name="Frisvad J.C."/>
            <person name="Goldman G.H."/>
            <person name="Houbraken J."/>
            <person name="Oakley B."/>
            <person name="Pocsi I."/>
            <person name="Scazzocchio C."/>
            <person name="Seiboth B."/>
            <person name="vanKuyk P.A."/>
            <person name="Wortman J."/>
            <person name="Dyer P.S."/>
            <person name="Grigoriev I.V."/>
        </authorList>
    </citation>
    <scope>NUCLEOTIDE SEQUENCE [LARGE SCALE GENOMIC DNA]</scope>
    <source>
        <strain evidence="4">CBS 583.65</strain>
    </source>
</reference>
<dbReference type="PANTHER" id="PTHR37842">
    <property type="match status" value="1"/>
</dbReference>
<dbReference type="Gene3D" id="3.30.379.10">
    <property type="entry name" value="Chitobiase/beta-hexosaminidase domain 2-like"/>
    <property type="match status" value="1"/>
</dbReference>
<dbReference type="Gene3D" id="1.20.58.2150">
    <property type="match status" value="1"/>
</dbReference>
<dbReference type="AlphaFoldDB" id="A0A1L9PR32"/>
<dbReference type="EMBL" id="KV878131">
    <property type="protein sequence ID" value="OJJ03906.1"/>
    <property type="molecule type" value="Genomic_DNA"/>
</dbReference>
<sequence length="969" mass="109169">MLHTPLVSFKPVEGGVSLPGLPLLVDPGDYEGIQIAGRDLADDLEQVTGQKPKILKQKPAGQDDEPLDGVILLGSVERSSILRSLIDDGWLDVRQIDGKWESCMTTTLSLPWTKKCFVIAGSDKRGAIFGIYTLSEQIGVSPWHWWADVPVQPHSEIYALPTTTYQGEPSVRYRGLFINDEAPALTSWVHEKIGPKYNFDFYKRVFALLLRLKANFLWPAMWSGHPFPGSSFFADDARNQVMANAYGIVLSTSHHEPMQRSTTEWRARGDAEWAWLPSRDKITKFFEEGAERAEPYESFITLGMRGEGDEKMKADDPKTALAEVLKTQRQIIQKTYGREDGERQLMALYKEVLEYYEAGLAIPDDVTLMFPDDNFGNVRRLPTDAERKRTGGLGLYYHLEYVGRPRGYKWINTNSCGKIYQQLRRAYDHGITNIWVINVGDIKPLEFPFTFAMSMAWDINCVTASRIPDFFSHFSAQSLGAGNAGLVADLLLQHDRLLAIRKHEHLEADTLSVLNYREAETVLSRWKTIEDAVTQAFARVDCDYKAAFFQLVLHPIKASRIYTELRIAQAKNKLYGQQRRTSTNAWAKRVLHLFDEDFGLCQLYHNNPWMGDKWNHIMRQPHYGYSTQTWHDPSRDLITGLCYIQQQQDSNPIAGWMGVAVEGHPGIRPGLINEETDRMQPSKNDLVPGLTVPVLSPYSAESRYFEIYSRGSKAFQWTATGSEPWIHLSSCAGDISVNTQVDPRIKISIDWPQVPVGYDGVVHVAIRSSEGDFEQVHVPVVKRPLAFDFHGFVEADGYIAIEPGEVGLTSNQLQCYEHHPYLGRTMNGVIGLRSKMTALYISAEHIPFLTYDIYTFSEHSSVILGLYFTMALETSSEDPLTYDIAIDGTITGPISLLQEPESQGKLPPGWSTAVMDCVWNRKHTIKCLSAGAHRVGIRPRSEGLLIEKLILDLGGVRPSYLGPPATSLV</sequence>
<dbReference type="Gene3D" id="3.20.20.520">
    <property type="entry name" value="Glycosyl hydrolase family 115"/>
    <property type="match status" value="1"/>
</dbReference>
<dbReference type="InterPro" id="IPR031924">
    <property type="entry name" value="GH115"/>
</dbReference>
<keyword evidence="4" id="KW-1185">Reference proteome</keyword>
<dbReference type="VEuPathDB" id="FungiDB:ASPVEDRAFT_63459"/>
<dbReference type="Gene3D" id="2.60.120.1620">
    <property type="match status" value="1"/>
</dbReference>
<organism evidence="3 4">
    <name type="scientific">Aspergillus versicolor CBS 583.65</name>
    <dbReference type="NCBI Taxonomy" id="1036611"/>
    <lineage>
        <taxon>Eukaryota</taxon>
        <taxon>Fungi</taxon>
        <taxon>Dikarya</taxon>
        <taxon>Ascomycota</taxon>
        <taxon>Pezizomycotina</taxon>
        <taxon>Eurotiomycetes</taxon>
        <taxon>Eurotiomycetidae</taxon>
        <taxon>Eurotiales</taxon>
        <taxon>Aspergillaceae</taxon>
        <taxon>Aspergillus</taxon>
        <taxon>Aspergillus subgen. Nidulantes</taxon>
    </lineage>
</organism>
<feature type="domain" description="Gylcosyl hydrolase 115 C-terminal" evidence="2">
    <location>
        <begin position="791"/>
        <end position="964"/>
    </location>
</feature>
<dbReference type="InterPro" id="IPR029018">
    <property type="entry name" value="Hex-like_dom2"/>
</dbReference>
<dbReference type="InterPro" id="IPR041437">
    <property type="entry name" value="GH115_C"/>
</dbReference>
<dbReference type="Proteomes" id="UP000184073">
    <property type="component" value="Unassembled WGS sequence"/>
</dbReference>
<dbReference type="GO" id="GO:0016787">
    <property type="term" value="F:hydrolase activity"/>
    <property type="evidence" value="ECO:0007669"/>
    <property type="project" value="UniProtKB-KW"/>
</dbReference>